<dbReference type="InterPro" id="IPR006384">
    <property type="entry name" value="HAD_hydro_PyrdxlP_Pase-like"/>
</dbReference>
<dbReference type="PANTHER" id="PTHR43344:SF21">
    <property type="entry name" value="POLYOL PHOSPHATE PHOSPHATASE PYP1"/>
    <property type="match status" value="1"/>
</dbReference>
<dbReference type="EMBL" id="FUZT01000010">
    <property type="protein sequence ID" value="SKC83710.1"/>
    <property type="molecule type" value="Genomic_DNA"/>
</dbReference>
<proteinExistence type="inferred from homology"/>
<dbReference type="GO" id="GO:0036424">
    <property type="term" value="F:L-phosphoserine phosphatase activity"/>
    <property type="evidence" value="ECO:0007669"/>
    <property type="project" value="TreeGrafter"/>
</dbReference>
<dbReference type="InterPro" id="IPR023214">
    <property type="entry name" value="HAD_sf"/>
</dbReference>
<evidence type="ECO:0000256" key="2">
    <source>
        <dbReference type="ARBA" id="ARBA00009184"/>
    </source>
</evidence>
<organism evidence="6 7">
    <name type="scientific">Maledivibacter halophilus</name>
    <dbReference type="NCBI Taxonomy" id="36842"/>
    <lineage>
        <taxon>Bacteria</taxon>
        <taxon>Bacillati</taxon>
        <taxon>Bacillota</taxon>
        <taxon>Clostridia</taxon>
        <taxon>Peptostreptococcales</taxon>
        <taxon>Caminicellaceae</taxon>
        <taxon>Maledivibacter</taxon>
    </lineage>
</organism>
<dbReference type="OrthoDB" id="9804940at2"/>
<keyword evidence="7" id="KW-1185">Reference proteome</keyword>
<dbReference type="SUPFAM" id="SSF56784">
    <property type="entry name" value="HAD-like"/>
    <property type="match status" value="1"/>
</dbReference>
<evidence type="ECO:0000256" key="5">
    <source>
        <dbReference type="ARBA" id="ARBA00022842"/>
    </source>
</evidence>
<dbReference type="InterPro" id="IPR036412">
    <property type="entry name" value="HAD-like_sf"/>
</dbReference>
<evidence type="ECO:0000313" key="7">
    <source>
        <dbReference type="Proteomes" id="UP000190285"/>
    </source>
</evidence>
<evidence type="ECO:0000256" key="3">
    <source>
        <dbReference type="ARBA" id="ARBA00022723"/>
    </source>
</evidence>
<dbReference type="Gene3D" id="3.90.1470.20">
    <property type="match status" value="1"/>
</dbReference>
<dbReference type="PANTHER" id="PTHR43344">
    <property type="entry name" value="PHOSPHOSERINE PHOSPHATASE"/>
    <property type="match status" value="1"/>
</dbReference>
<dbReference type="NCBIfam" id="TIGR01489">
    <property type="entry name" value="DKMTPPase-SF"/>
    <property type="match status" value="1"/>
</dbReference>
<reference evidence="6 7" key="1">
    <citation type="submission" date="2017-02" db="EMBL/GenBank/DDBJ databases">
        <authorList>
            <person name="Peterson S.W."/>
        </authorList>
    </citation>
    <scope>NUCLEOTIDE SEQUENCE [LARGE SCALE GENOMIC DNA]</scope>
    <source>
        <strain evidence="6 7">M1</strain>
    </source>
</reference>
<dbReference type="GO" id="GO:0006564">
    <property type="term" value="P:L-serine biosynthetic process"/>
    <property type="evidence" value="ECO:0007669"/>
    <property type="project" value="TreeGrafter"/>
</dbReference>
<name>A0A1T5M659_9FIRM</name>
<dbReference type="Proteomes" id="UP000190285">
    <property type="component" value="Unassembled WGS sequence"/>
</dbReference>
<keyword evidence="3" id="KW-0479">Metal-binding</keyword>
<sequence length="211" mass="25087">MKKTIMIDFDGTITKQDTCVAVANEFVTRDWKNIDERWSNGELSTQQCSQMLFDLMDFDEKTLRSFLEKIEIDDYFIRFIEFCRKRNYDIYIVSDGFDFNIRTVLKKNKINNMEIYSNIFFFDDKGEYNLKFPHKSQDCGKCGTCKTSIYNKLKESSDKIIYIGDGYSDRCVAENADMLFAKSYLAQYCDEKEIEYIKYDSFKDVIDYLQK</sequence>
<evidence type="ECO:0000256" key="4">
    <source>
        <dbReference type="ARBA" id="ARBA00022801"/>
    </source>
</evidence>
<comment type="cofactor">
    <cofactor evidence="1">
        <name>Mg(2+)</name>
        <dbReference type="ChEBI" id="CHEBI:18420"/>
    </cofactor>
</comment>
<keyword evidence="5" id="KW-0460">Magnesium</keyword>
<dbReference type="GO" id="GO:0000287">
    <property type="term" value="F:magnesium ion binding"/>
    <property type="evidence" value="ECO:0007669"/>
    <property type="project" value="TreeGrafter"/>
</dbReference>
<dbReference type="Pfam" id="PF06888">
    <property type="entry name" value="Put_Phosphatase"/>
    <property type="match status" value="1"/>
</dbReference>
<protein>
    <submittedName>
        <fullName evidence="6">Haloacid Dehalogenase superfamily, subfamily IB, phosphoserine phosphatase-like/2,3-diketo-5-methylthio-1-phosphopentane phosphatase</fullName>
    </submittedName>
</protein>
<dbReference type="AlphaFoldDB" id="A0A1T5M659"/>
<dbReference type="Gene3D" id="3.40.50.1000">
    <property type="entry name" value="HAD superfamily/HAD-like"/>
    <property type="match status" value="1"/>
</dbReference>
<gene>
    <name evidence="6" type="ORF">SAMN02194393_03977</name>
</gene>
<dbReference type="InterPro" id="IPR050582">
    <property type="entry name" value="HAD-like_SerB"/>
</dbReference>
<dbReference type="GO" id="GO:0005737">
    <property type="term" value="C:cytoplasm"/>
    <property type="evidence" value="ECO:0007669"/>
    <property type="project" value="TreeGrafter"/>
</dbReference>
<comment type="similarity">
    <text evidence="2">Belongs to the HAD-like hydrolase superfamily. SerB family.</text>
</comment>
<dbReference type="NCBIfam" id="TIGR01488">
    <property type="entry name" value="HAD-SF-IB"/>
    <property type="match status" value="1"/>
</dbReference>
<keyword evidence="4" id="KW-0378">Hydrolase</keyword>
<dbReference type="RefSeq" id="WP_079494036.1">
    <property type="nucleotide sequence ID" value="NZ_FUZT01000010.1"/>
</dbReference>
<evidence type="ECO:0000256" key="1">
    <source>
        <dbReference type="ARBA" id="ARBA00001946"/>
    </source>
</evidence>
<evidence type="ECO:0000313" key="6">
    <source>
        <dbReference type="EMBL" id="SKC83710.1"/>
    </source>
</evidence>
<dbReference type="STRING" id="36842.SAMN02194393_03977"/>
<dbReference type="InterPro" id="IPR016965">
    <property type="entry name" value="Pase_PHOSPHO-typ"/>
</dbReference>
<accession>A0A1T5M659</accession>